<proteinExistence type="predicted"/>
<evidence type="ECO:0000313" key="1">
    <source>
        <dbReference type="EMBL" id="SDM57854.1"/>
    </source>
</evidence>
<keyword evidence="2" id="KW-1185">Reference proteome</keyword>
<dbReference type="Pfam" id="PF09952">
    <property type="entry name" value="AbiEi_2"/>
    <property type="match status" value="1"/>
</dbReference>
<protein>
    <submittedName>
        <fullName evidence="1">Transcriptional regulator, AbiEi antitoxin, Type IV TA system</fullName>
    </submittedName>
</protein>
<sequence length="362" mass="41519">MKNEINRLDGMQIEFLIQEELLRVLECVPILNDVQVFTSQHQAYDIQAIANVNDVRSLRIICEVKSNGEPKYIRKAAAQLLSLKEQMQVNNEDEKPYYLLAAPYISPASSKICEEFGMGFIDLSGNCLIIYDGIYIRVEGKPNKYRESKGKNTSIFERRAVKSSVILRQLLQTPNRRWKMKELSDYSKSSIGQVANIKRYLEEKEYIASDEDGFFVAKPKEIITEWAQIYNSKPNMTYEYYTKYSVQEFEQKLIQLKEKTGIEYAVTGFSGAVRYSPTVRYNKVHVYIPYQDLQEAVLSLDCKQVTSGSNVSIIVPYDPCTMLNVRNINQLIVASPIQVCLDLLALKGRGEEAANAIMEREF</sequence>
<reference evidence="1 2" key="1">
    <citation type="submission" date="2016-10" db="EMBL/GenBank/DDBJ databases">
        <authorList>
            <person name="de Groot N.N."/>
        </authorList>
    </citation>
    <scope>NUCLEOTIDE SEQUENCE [LARGE SCALE GENOMIC DNA]</scope>
    <source>
        <strain evidence="1 2">DSM 16981</strain>
    </source>
</reference>
<gene>
    <name evidence="1" type="ORF">SAMN05660299_01151</name>
</gene>
<evidence type="ECO:0000313" key="2">
    <source>
        <dbReference type="Proteomes" id="UP000199309"/>
    </source>
</evidence>
<dbReference type="AlphaFoldDB" id="A0A1G9UDS7"/>
<accession>A0A1G9UDS7</accession>
<dbReference type="EMBL" id="FNHQ01000009">
    <property type="protein sequence ID" value="SDM57854.1"/>
    <property type="molecule type" value="Genomic_DNA"/>
</dbReference>
<dbReference type="Proteomes" id="UP000199309">
    <property type="component" value="Unassembled WGS sequence"/>
</dbReference>
<dbReference type="RefSeq" id="WP_176762888.1">
    <property type="nucleotide sequence ID" value="NZ_FNHQ01000009.1"/>
</dbReference>
<dbReference type="InterPro" id="IPR019238">
    <property type="entry name" value="AbiEi_2"/>
</dbReference>
<organism evidence="1 2">
    <name type="scientific">Megasphaera paucivorans</name>
    <dbReference type="NCBI Taxonomy" id="349095"/>
    <lineage>
        <taxon>Bacteria</taxon>
        <taxon>Bacillati</taxon>
        <taxon>Bacillota</taxon>
        <taxon>Negativicutes</taxon>
        <taxon>Veillonellales</taxon>
        <taxon>Veillonellaceae</taxon>
        <taxon>Megasphaera</taxon>
    </lineage>
</organism>
<name>A0A1G9UDS7_9FIRM</name>